<evidence type="ECO:0000256" key="1">
    <source>
        <dbReference type="SAM" id="Phobius"/>
    </source>
</evidence>
<sequence length="201" mass="22281">MIVPNLSFRDMVLGKIKDGSLVMPRRNRKNVVRKDGGAYVVNNCLIPWAIIDLIFYMWKMETSMIKDNGKTGAGNSRPGMHRVGKALAVEFRKKGGSLIGSIALTKEVGLCSGIKVGLQCTNIQGLRELANSQEVEVVCVDIVILVPVTLNPSNNKVFWVLETQDESTLRNTIDMEYAHGVVEGNVRWRSNLEYARDGSSK</sequence>
<keyword evidence="1" id="KW-0812">Transmembrane</keyword>
<name>A0ABR1Z7K3_9ROSI</name>
<reference evidence="2 3" key="1">
    <citation type="journal article" date="2024" name="G3 (Bethesda)">
        <title>Genome assembly of Hibiscus sabdariffa L. provides insights into metabolisms of medicinal natural products.</title>
        <authorList>
            <person name="Kim T."/>
        </authorList>
    </citation>
    <scope>NUCLEOTIDE SEQUENCE [LARGE SCALE GENOMIC DNA]</scope>
    <source>
        <strain evidence="2">TK-2024</strain>
        <tissue evidence="2">Old leaves</tissue>
    </source>
</reference>
<protein>
    <submittedName>
        <fullName evidence="2">Uncharacterized protein</fullName>
    </submittedName>
</protein>
<dbReference type="Proteomes" id="UP001396334">
    <property type="component" value="Unassembled WGS sequence"/>
</dbReference>
<dbReference type="EMBL" id="JBBPBN010002519">
    <property type="protein sequence ID" value="KAK8475514.1"/>
    <property type="molecule type" value="Genomic_DNA"/>
</dbReference>
<evidence type="ECO:0000313" key="3">
    <source>
        <dbReference type="Proteomes" id="UP001396334"/>
    </source>
</evidence>
<proteinExistence type="predicted"/>
<accession>A0ABR1Z7K3</accession>
<evidence type="ECO:0000313" key="2">
    <source>
        <dbReference type="EMBL" id="KAK8475514.1"/>
    </source>
</evidence>
<keyword evidence="1" id="KW-0472">Membrane</keyword>
<organism evidence="2 3">
    <name type="scientific">Hibiscus sabdariffa</name>
    <name type="common">roselle</name>
    <dbReference type="NCBI Taxonomy" id="183260"/>
    <lineage>
        <taxon>Eukaryota</taxon>
        <taxon>Viridiplantae</taxon>
        <taxon>Streptophyta</taxon>
        <taxon>Embryophyta</taxon>
        <taxon>Tracheophyta</taxon>
        <taxon>Spermatophyta</taxon>
        <taxon>Magnoliopsida</taxon>
        <taxon>eudicotyledons</taxon>
        <taxon>Gunneridae</taxon>
        <taxon>Pentapetalae</taxon>
        <taxon>rosids</taxon>
        <taxon>malvids</taxon>
        <taxon>Malvales</taxon>
        <taxon>Malvaceae</taxon>
        <taxon>Malvoideae</taxon>
        <taxon>Hibiscus</taxon>
    </lineage>
</organism>
<keyword evidence="3" id="KW-1185">Reference proteome</keyword>
<keyword evidence="1" id="KW-1133">Transmembrane helix</keyword>
<comment type="caution">
    <text evidence="2">The sequence shown here is derived from an EMBL/GenBank/DDBJ whole genome shotgun (WGS) entry which is preliminary data.</text>
</comment>
<gene>
    <name evidence="2" type="ORF">V6N11_065931</name>
</gene>
<feature type="transmembrane region" description="Helical" evidence="1">
    <location>
        <begin position="36"/>
        <end position="58"/>
    </location>
</feature>